<sequence length="305" mass="33356">MFRKLLRKLELPVRLWLMATLVIALASVVESLPSATSRSDDKVSPVHLRDNVRQTNVSNRVGAIQIVVGVIMMLMGILFAFLGNRMFRLVMFLSGFVYLGFGVLLICIRVHPPGDSAGRTVGYIIAACVCGVIGGILFACVWWLGLAGVGSLGGIALATLILSLKDGSLITSPIGRGFFVAGLAALAIVLIFVLEKYIVILSTSFFGSLATFVGIDCFAKTGFRFILFLVLTAHSDSLKYYDVNSKVYGMIGGALAMTVLGCVTQFFIYQEPVGIREYNFRWIRRNKKGDNEEEKILTEPETHNP</sequence>
<evidence type="ECO:0000256" key="4">
    <source>
        <dbReference type="ARBA" id="ARBA00022989"/>
    </source>
</evidence>
<evidence type="ECO:0000256" key="3">
    <source>
        <dbReference type="ARBA" id="ARBA00022692"/>
    </source>
</evidence>
<evidence type="ECO:0000256" key="8">
    <source>
        <dbReference type="SAM" id="SignalP"/>
    </source>
</evidence>
<keyword evidence="11" id="KW-1185">Reference proteome</keyword>
<evidence type="ECO:0000256" key="1">
    <source>
        <dbReference type="ARBA" id="ARBA00004141"/>
    </source>
</evidence>
<dbReference type="AlphaFoldDB" id="A0A9W8EFB2"/>
<dbReference type="Pfam" id="PF13886">
    <property type="entry name" value="TM7S3_TM198"/>
    <property type="match status" value="1"/>
</dbReference>
<dbReference type="EMBL" id="JANBQB010000042">
    <property type="protein sequence ID" value="KAJ1983750.1"/>
    <property type="molecule type" value="Genomic_DNA"/>
</dbReference>
<feature type="transmembrane region" description="Helical" evidence="7">
    <location>
        <begin position="89"/>
        <end position="111"/>
    </location>
</feature>
<keyword evidence="4 7" id="KW-1133">Transmembrane helix</keyword>
<keyword evidence="8" id="KW-0732">Signal</keyword>
<feature type="signal peptide" evidence="8">
    <location>
        <begin position="1"/>
        <end position="31"/>
    </location>
</feature>
<evidence type="ECO:0000256" key="7">
    <source>
        <dbReference type="SAM" id="Phobius"/>
    </source>
</evidence>
<organism evidence="10 11">
    <name type="scientific">Dimargaris verticillata</name>
    <dbReference type="NCBI Taxonomy" id="2761393"/>
    <lineage>
        <taxon>Eukaryota</taxon>
        <taxon>Fungi</taxon>
        <taxon>Fungi incertae sedis</taxon>
        <taxon>Zoopagomycota</taxon>
        <taxon>Kickxellomycotina</taxon>
        <taxon>Dimargaritomycetes</taxon>
        <taxon>Dimargaritales</taxon>
        <taxon>Dimargaritaceae</taxon>
        <taxon>Dimargaris</taxon>
    </lineage>
</organism>
<evidence type="ECO:0000256" key="5">
    <source>
        <dbReference type="ARBA" id="ARBA00023136"/>
    </source>
</evidence>
<accession>A0A9W8EFB2</accession>
<dbReference type="PANTHER" id="PTHR31247:SF5">
    <property type="entry name" value="DUF4203 DOMAIN-CONTAINING PROTEIN"/>
    <property type="match status" value="1"/>
</dbReference>
<evidence type="ECO:0000313" key="11">
    <source>
        <dbReference type="Proteomes" id="UP001151582"/>
    </source>
</evidence>
<dbReference type="InterPro" id="IPR025256">
    <property type="entry name" value="TM7S3/TM198-like_dom"/>
</dbReference>
<proteinExistence type="inferred from homology"/>
<reference evidence="10" key="1">
    <citation type="submission" date="2022-07" db="EMBL/GenBank/DDBJ databases">
        <title>Phylogenomic reconstructions and comparative analyses of Kickxellomycotina fungi.</title>
        <authorList>
            <person name="Reynolds N.K."/>
            <person name="Stajich J.E."/>
            <person name="Barry K."/>
            <person name="Grigoriev I.V."/>
            <person name="Crous P."/>
            <person name="Smith M.E."/>
        </authorList>
    </citation>
    <scope>NUCLEOTIDE SEQUENCE</scope>
    <source>
        <strain evidence="10">RSA 567</strain>
    </source>
</reference>
<gene>
    <name evidence="10" type="ORF">H4R34_001082</name>
</gene>
<feature type="transmembrane region" description="Helical" evidence="7">
    <location>
        <begin position="174"/>
        <end position="194"/>
    </location>
</feature>
<comment type="subcellular location">
    <subcellularLocation>
        <location evidence="1">Membrane</location>
        <topology evidence="1">Multi-pass membrane protein</topology>
    </subcellularLocation>
</comment>
<feature type="domain" description="TM7S3/TM198-like" evidence="9">
    <location>
        <begin position="69"/>
        <end position="266"/>
    </location>
</feature>
<comment type="similarity">
    <text evidence="2">Belongs to the TMEM198 family.</text>
</comment>
<comment type="caution">
    <text evidence="10">The sequence shown here is derived from an EMBL/GenBank/DDBJ whole genome shotgun (WGS) entry which is preliminary data.</text>
</comment>
<evidence type="ECO:0000256" key="6">
    <source>
        <dbReference type="ARBA" id="ARBA00049737"/>
    </source>
</evidence>
<dbReference type="OrthoDB" id="102260at2759"/>
<keyword evidence="3 7" id="KW-0812">Transmembrane</keyword>
<dbReference type="PANTHER" id="PTHR31247">
    <property type="entry name" value="TRANSMEMBRANE PROTEIN 198 FAMILY MEMBER"/>
    <property type="match status" value="1"/>
</dbReference>
<feature type="transmembrane region" description="Helical" evidence="7">
    <location>
        <begin position="62"/>
        <end position="82"/>
    </location>
</feature>
<dbReference type="Proteomes" id="UP001151582">
    <property type="component" value="Unassembled WGS sequence"/>
</dbReference>
<feature type="transmembrane region" description="Helical" evidence="7">
    <location>
        <begin position="143"/>
        <end position="162"/>
    </location>
</feature>
<protein>
    <recommendedName>
        <fullName evidence="6">Transmembrane protein 198</fullName>
    </recommendedName>
</protein>
<keyword evidence="5 7" id="KW-0472">Membrane</keyword>
<evidence type="ECO:0000313" key="10">
    <source>
        <dbReference type="EMBL" id="KAJ1983750.1"/>
    </source>
</evidence>
<dbReference type="GO" id="GO:0005886">
    <property type="term" value="C:plasma membrane"/>
    <property type="evidence" value="ECO:0007669"/>
    <property type="project" value="TreeGrafter"/>
</dbReference>
<feature type="chain" id="PRO_5040761715" description="Transmembrane protein 198" evidence="8">
    <location>
        <begin position="32"/>
        <end position="305"/>
    </location>
</feature>
<feature type="transmembrane region" description="Helical" evidence="7">
    <location>
        <begin position="206"/>
        <end position="227"/>
    </location>
</feature>
<feature type="transmembrane region" description="Helical" evidence="7">
    <location>
        <begin position="247"/>
        <end position="269"/>
    </location>
</feature>
<dbReference type="InterPro" id="IPR040236">
    <property type="entry name" value="TMEM198"/>
</dbReference>
<evidence type="ECO:0000259" key="9">
    <source>
        <dbReference type="Pfam" id="PF13886"/>
    </source>
</evidence>
<feature type="transmembrane region" description="Helical" evidence="7">
    <location>
        <begin position="117"/>
        <end position="138"/>
    </location>
</feature>
<evidence type="ECO:0000256" key="2">
    <source>
        <dbReference type="ARBA" id="ARBA00006244"/>
    </source>
</evidence>
<name>A0A9W8EFB2_9FUNG</name>